<dbReference type="InterPro" id="IPR023393">
    <property type="entry name" value="START-like_dom_sf"/>
</dbReference>
<evidence type="ECO:0000259" key="2">
    <source>
        <dbReference type="Pfam" id="PF08327"/>
    </source>
</evidence>
<protein>
    <submittedName>
        <fullName evidence="3">SRPBCC domain-containing protein</fullName>
    </submittedName>
</protein>
<proteinExistence type="inferred from homology"/>
<name>A0ABR9DHG3_9GAMM</name>
<keyword evidence="4" id="KW-1185">Reference proteome</keyword>
<reference evidence="3 4" key="1">
    <citation type="submission" date="2020-09" db="EMBL/GenBank/DDBJ databases">
        <title>Methylomonas albis sp. nov. and Methylomonas fluvii sp. nov.: Two cold-adapted methanotrophs from the River Elbe and an amended description of Methylovulum psychrotolerans strain Eb1.</title>
        <authorList>
            <person name="Bussmann I.K."/>
            <person name="Klings K.-W."/>
            <person name="Warnstedt J."/>
            <person name="Hoppert M."/>
            <person name="Saborowski A."/>
            <person name="Horn F."/>
            <person name="Liebner S."/>
        </authorList>
    </citation>
    <scope>NUCLEOTIDE SEQUENCE [LARGE SCALE GENOMIC DNA]</scope>
    <source>
        <strain evidence="3 4">EbB</strain>
    </source>
</reference>
<dbReference type="SUPFAM" id="SSF55961">
    <property type="entry name" value="Bet v1-like"/>
    <property type="match status" value="1"/>
</dbReference>
<comment type="similarity">
    <text evidence="1">Belongs to the AHA1 family.</text>
</comment>
<dbReference type="Proteomes" id="UP000641152">
    <property type="component" value="Unassembled WGS sequence"/>
</dbReference>
<gene>
    <name evidence="3" type="ORF">EBB_18945</name>
</gene>
<accession>A0ABR9DHG3</accession>
<dbReference type="CDD" id="cd07814">
    <property type="entry name" value="SRPBCC_CalC_Aha1-like"/>
    <property type="match status" value="1"/>
</dbReference>
<dbReference type="InterPro" id="IPR013538">
    <property type="entry name" value="ASHA1/2-like_C"/>
</dbReference>
<organism evidence="3 4">
    <name type="scientific">Methylomonas fluvii</name>
    <dbReference type="NCBI Taxonomy" id="1854564"/>
    <lineage>
        <taxon>Bacteria</taxon>
        <taxon>Pseudomonadati</taxon>
        <taxon>Pseudomonadota</taxon>
        <taxon>Gammaproteobacteria</taxon>
        <taxon>Methylococcales</taxon>
        <taxon>Methylococcaceae</taxon>
        <taxon>Methylomonas</taxon>
    </lineage>
</organism>
<evidence type="ECO:0000313" key="4">
    <source>
        <dbReference type="Proteomes" id="UP000641152"/>
    </source>
</evidence>
<dbReference type="Pfam" id="PF08327">
    <property type="entry name" value="AHSA1"/>
    <property type="match status" value="1"/>
</dbReference>
<feature type="domain" description="Activator of Hsp90 ATPase homologue 1/2-like C-terminal" evidence="2">
    <location>
        <begin position="12"/>
        <end position="138"/>
    </location>
</feature>
<dbReference type="Gene3D" id="3.30.530.20">
    <property type="match status" value="1"/>
</dbReference>
<dbReference type="RefSeq" id="WP_192395316.1">
    <property type="nucleotide sequence ID" value="NZ_CAJHIU010000003.1"/>
</dbReference>
<comment type="caution">
    <text evidence="3">The sequence shown here is derived from an EMBL/GenBank/DDBJ whole genome shotgun (WGS) entry which is preliminary data.</text>
</comment>
<dbReference type="EMBL" id="JACXST010000003">
    <property type="protein sequence ID" value="MBD9362547.1"/>
    <property type="molecule type" value="Genomic_DNA"/>
</dbReference>
<sequence length="140" mass="16200">MITVQKEIQIEASPMLVFNAISDPNKIVQYYPVDAVRSDSRCGGQIIFEGKVDGHAFTDYGVIDVFDPPREFSYSYWSDNHGTERLAQHHMTIRYLLSDTEQGTRLILEHKNLLTEERRNLMTGVWDFLLAQLKSYVEQT</sequence>
<evidence type="ECO:0000256" key="1">
    <source>
        <dbReference type="ARBA" id="ARBA00006817"/>
    </source>
</evidence>
<evidence type="ECO:0000313" key="3">
    <source>
        <dbReference type="EMBL" id="MBD9362547.1"/>
    </source>
</evidence>